<dbReference type="Proteomes" id="UP000028653">
    <property type="component" value="Unassembled WGS sequence"/>
</dbReference>
<organism evidence="2 3">
    <name type="scientific">Buttiauxella agrestis ATCC 33320</name>
    <dbReference type="NCBI Taxonomy" id="1006004"/>
    <lineage>
        <taxon>Bacteria</taxon>
        <taxon>Pseudomonadati</taxon>
        <taxon>Pseudomonadota</taxon>
        <taxon>Gammaproteobacteria</taxon>
        <taxon>Enterobacterales</taxon>
        <taxon>Enterobacteriaceae</taxon>
        <taxon>Buttiauxella</taxon>
    </lineage>
</organism>
<dbReference type="OrthoDB" id="7053268at2"/>
<dbReference type="AlphaFoldDB" id="A0A085FZ65"/>
<gene>
    <name evidence="2" type="ORF">GBAG_4218</name>
</gene>
<keyword evidence="3" id="KW-1185">Reference proteome</keyword>
<proteinExistence type="predicted"/>
<dbReference type="GO" id="GO:0005886">
    <property type="term" value="C:plasma membrane"/>
    <property type="evidence" value="ECO:0007669"/>
    <property type="project" value="TreeGrafter"/>
</dbReference>
<sequence>MKFLGKLIIAILVIVLVLLLAAYLLLQTRWGAAQVSSWVNEKSDYNFSFEEMDHRWASPTHVTLTNVTFGRKGQPATLVAKNIDIGLSSRQFSEPMHVDNILLQNGTLNISPDAAPLPFQADMLQLSDMALNSPKTEWDLHAQRVNGGVKPWQPTKGKVLGSTADIQFSAGSMTLNGVPATNVLLQGAINNEQVTLSTIGADMARGSLTGNANRLADGSWQISSLRLNDIRLQTEKSITDFLAPLTTVPSLKIDNLEVTDARLEGKDWAVTDLDLSLRNLTLANGGWQSDDGRLSMNASDFIIGALHLNDPIVNVDFNQQTASLRQFTSRWERGMVRASGEWQRNEKKLALDELVFAGLEYTLPADWKALWMEPLPEWLNSVSIKKLTANRNLVIDIDPAFPFQLTALDGTANNIELVRNHQWGVWSGNLTLNAAAATFNRVDVRRPSISLNATDSQITITELSAFAGDGMLEATGAISQAPQRNAAMNLRGRAVPVNVLQQWGWPAVPLEGNGNLQLSVTGNLAAQTPLKPTVNGTLQATSADGKQVQQTMQNGEVPGA</sequence>
<name>A0A085FZ65_9ENTR</name>
<dbReference type="Pfam" id="PF05170">
    <property type="entry name" value="AsmA"/>
    <property type="match status" value="1"/>
</dbReference>
<reference evidence="2 3" key="1">
    <citation type="submission" date="2014-05" db="EMBL/GenBank/DDBJ databases">
        <title>ATOL: Assembling a taxonomically balanced genome-scale reconstruction of the evolutionary history of the Enterobacteriaceae.</title>
        <authorList>
            <person name="Plunkett G.III."/>
            <person name="Neeno-Eckwall E.C."/>
            <person name="Glasner J.D."/>
            <person name="Perna N.T."/>
        </authorList>
    </citation>
    <scope>NUCLEOTIDE SEQUENCE [LARGE SCALE GENOMIC DNA]</scope>
    <source>
        <strain evidence="2 3">ATCC 33320</strain>
    </source>
</reference>
<protein>
    <submittedName>
        <fullName evidence="2">Putative exported protein</fullName>
    </submittedName>
</protein>
<comment type="caution">
    <text evidence="2">The sequence shown here is derived from an EMBL/GenBank/DDBJ whole genome shotgun (WGS) entry which is preliminary data.</text>
</comment>
<dbReference type="EMBL" id="JMPI01000074">
    <property type="protein sequence ID" value="KFC76760.1"/>
    <property type="molecule type" value="Genomic_DNA"/>
</dbReference>
<evidence type="ECO:0000259" key="1">
    <source>
        <dbReference type="Pfam" id="PF05170"/>
    </source>
</evidence>
<dbReference type="InterPro" id="IPR007844">
    <property type="entry name" value="AsmA"/>
</dbReference>
<evidence type="ECO:0000313" key="3">
    <source>
        <dbReference type="Proteomes" id="UP000028653"/>
    </source>
</evidence>
<evidence type="ECO:0000313" key="2">
    <source>
        <dbReference type="EMBL" id="KFC76760.1"/>
    </source>
</evidence>
<dbReference type="eggNOG" id="COG2982">
    <property type="taxonomic scope" value="Bacteria"/>
</dbReference>
<feature type="domain" description="AsmA" evidence="1">
    <location>
        <begin position="243"/>
        <end position="545"/>
    </location>
</feature>
<dbReference type="GO" id="GO:0090313">
    <property type="term" value="P:regulation of protein targeting to membrane"/>
    <property type="evidence" value="ECO:0007669"/>
    <property type="project" value="TreeGrafter"/>
</dbReference>
<dbReference type="STRING" id="1006004.GBAG_4218"/>
<dbReference type="InterPro" id="IPR052894">
    <property type="entry name" value="AsmA-related"/>
</dbReference>
<accession>A0A085FZ65</accession>
<dbReference type="RefSeq" id="WP_034499971.1">
    <property type="nucleotide sequence ID" value="NZ_JMPI01000074.1"/>
</dbReference>
<dbReference type="PANTHER" id="PTHR30441:SF8">
    <property type="entry name" value="DUF748 DOMAIN-CONTAINING PROTEIN"/>
    <property type="match status" value="1"/>
</dbReference>
<dbReference type="PANTHER" id="PTHR30441">
    <property type="entry name" value="DUF748 DOMAIN-CONTAINING PROTEIN"/>
    <property type="match status" value="1"/>
</dbReference>